<accession>A0AA40LD36</accession>
<evidence type="ECO:0000256" key="1">
    <source>
        <dbReference type="SAM" id="MobiDB-lite"/>
    </source>
</evidence>
<gene>
    <name evidence="2" type="ORF">QTO34_012921</name>
</gene>
<protein>
    <submittedName>
        <fullName evidence="2">Uncharacterized protein</fullName>
    </submittedName>
</protein>
<evidence type="ECO:0000313" key="2">
    <source>
        <dbReference type="EMBL" id="KAK1327632.1"/>
    </source>
</evidence>
<comment type="caution">
    <text evidence="2">The sequence shown here is derived from an EMBL/GenBank/DDBJ whole genome shotgun (WGS) entry which is preliminary data.</text>
</comment>
<evidence type="ECO:0000313" key="3">
    <source>
        <dbReference type="Proteomes" id="UP001177744"/>
    </source>
</evidence>
<reference evidence="2" key="1">
    <citation type="submission" date="2023-06" db="EMBL/GenBank/DDBJ databases">
        <title>Reference genome for the Northern bat (Eptesicus nilssonii), a most northern bat species.</title>
        <authorList>
            <person name="Laine V.N."/>
            <person name="Pulliainen A.T."/>
            <person name="Lilley T.M."/>
        </authorList>
    </citation>
    <scope>NUCLEOTIDE SEQUENCE</scope>
    <source>
        <strain evidence="2">BLF_Eptnil</strain>
        <tissue evidence="2">Kidney</tissue>
    </source>
</reference>
<feature type="region of interest" description="Disordered" evidence="1">
    <location>
        <begin position="1"/>
        <end position="41"/>
    </location>
</feature>
<sequence length="77" mass="8085">MAGLNPEAPPSSHRTEYLSDPHAGPASLKAPDGATAGSWGLGEKQSCWRTWPQALQGWLPAPVAPARDPAAQRLETA</sequence>
<keyword evidence="3" id="KW-1185">Reference proteome</keyword>
<dbReference type="AlphaFoldDB" id="A0AA40LD36"/>
<name>A0AA40LD36_CNENI</name>
<organism evidence="2 3">
    <name type="scientific">Cnephaeus nilssonii</name>
    <name type="common">Northern bat</name>
    <name type="synonym">Eptesicus nilssonii</name>
    <dbReference type="NCBI Taxonomy" id="3371016"/>
    <lineage>
        <taxon>Eukaryota</taxon>
        <taxon>Metazoa</taxon>
        <taxon>Chordata</taxon>
        <taxon>Craniata</taxon>
        <taxon>Vertebrata</taxon>
        <taxon>Euteleostomi</taxon>
        <taxon>Mammalia</taxon>
        <taxon>Eutheria</taxon>
        <taxon>Laurasiatheria</taxon>
        <taxon>Chiroptera</taxon>
        <taxon>Yangochiroptera</taxon>
        <taxon>Vespertilionidae</taxon>
        <taxon>Cnephaeus</taxon>
    </lineage>
</organism>
<proteinExistence type="predicted"/>
<dbReference type="Proteomes" id="UP001177744">
    <property type="component" value="Unassembled WGS sequence"/>
</dbReference>
<dbReference type="EMBL" id="JAULJE010000027">
    <property type="protein sequence ID" value="KAK1327632.1"/>
    <property type="molecule type" value="Genomic_DNA"/>
</dbReference>